<keyword evidence="7" id="KW-0460">Magnesium</keyword>
<dbReference type="PANTHER" id="PTHR11081">
    <property type="entry name" value="FLAP ENDONUCLEASE FAMILY MEMBER"/>
    <property type="match status" value="1"/>
</dbReference>
<dbReference type="GO" id="GO:0046872">
    <property type="term" value="F:metal ion binding"/>
    <property type="evidence" value="ECO:0007669"/>
    <property type="project" value="UniProtKB-KW"/>
</dbReference>
<accession>A0A9N9MMI5</accession>
<evidence type="ECO:0000256" key="5">
    <source>
        <dbReference type="ARBA" id="ARBA00022763"/>
    </source>
</evidence>
<comment type="cofactor">
    <cofactor evidence="1">
        <name>Mg(2+)</name>
        <dbReference type="ChEBI" id="CHEBI:18420"/>
    </cofactor>
</comment>
<gene>
    <name evidence="13" type="ORF">CEUTPL_LOCUS8277</name>
</gene>
<evidence type="ECO:0000256" key="3">
    <source>
        <dbReference type="ARBA" id="ARBA00022723"/>
    </source>
</evidence>
<keyword evidence="3" id="KW-0479">Metal-binding</keyword>
<evidence type="ECO:0000256" key="8">
    <source>
        <dbReference type="ARBA" id="ARBA00023204"/>
    </source>
</evidence>
<dbReference type="EMBL" id="OU892280">
    <property type="protein sequence ID" value="CAG9767719.1"/>
    <property type="molecule type" value="Genomic_DNA"/>
</dbReference>
<evidence type="ECO:0000313" key="14">
    <source>
        <dbReference type="Proteomes" id="UP001152799"/>
    </source>
</evidence>
<dbReference type="SUPFAM" id="SSF47807">
    <property type="entry name" value="5' to 3' exonuclease, C-terminal subdomain"/>
    <property type="match status" value="1"/>
</dbReference>
<keyword evidence="8" id="KW-0234">DNA repair</keyword>
<dbReference type="InterPro" id="IPR041012">
    <property type="entry name" value="GEN_chromo"/>
</dbReference>
<evidence type="ECO:0000256" key="2">
    <source>
        <dbReference type="ARBA" id="ARBA00022722"/>
    </source>
</evidence>
<feature type="domain" description="XPG N-terminal" evidence="12">
    <location>
        <begin position="1"/>
        <end position="95"/>
    </location>
</feature>
<keyword evidence="9" id="KW-0539">Nucleus</keyword>
<dbReference type="Pfam" id="PF18704">
    <property type="entry name" value="Chromo_2"/>
    <property type="match status" value="1"/>
</dbReference>
<sequence>MGVKHLWTLLTPFCDRKPLYELQGKTVAVDLSCWICEAQNIAEYQVQPRMYLRNLYFRTCYLLLMDVNPVFVLEGAAPELKYDTILARNAIQFKGARPKTDGVKTGKGRTRFHFVLKQCEEMLRYMGLACITGNGEAESLCAYLNEDGLVDGCISQDSDCFAYGAQVVYRNFSISTQGTQASSGGSVDVYDIRKANQNLSFGRNKIIAMALLLGCDYSEGVHGIGKESVLKLFETVSNDEVLDRLRSWRENINMFENYEKQLNDKNICTSCGHNGKIQYHTRNGCSSCKTTKGCDPFKYKNERLNIKNEVNMRNKAMINPNFPDEELIKEFKHKKDNVKNLDLKWKQPDIVRFIKFTSKFLDWEELYSFEKILPTLTRWQCRNPQLLKNKSKLKGILKPQRIKKVRNPKGVPSYEIIWSDPDECFKGLIPENQLSESNIDMEKIWSTIEPQPLVEEAYPDLVETYKQSKIKPKKVSKRKKKTVDELADKLENVSITEPKIKKSKKPKVVKKHTAAHMESLNSSLQLLTIEDSKKAKNPSYLKKALKNSCYQKTVRENTCSTPVKPSSSSSNLAFDPDLSSFGDESDLDVSDIIEDIISRRHNLNKVAEVMSLATSDPREQDHSSFFTNRDGGEDVSDIIDNIVSKKSNFVYDKISQDSSDKEGEDQDHLSFFTKNPGDAGDLFEKTFNETFKNFDSGSSDTEEYDLEDILCKKEADKKEKDGKAVRNYFNESLERLLNKY</sequence>
<feature type="domain" description="XPG-I" evidence="11">
    <location>
        <begin position="124"/>
        <end position="201"/>
    </location>
</feature>
<dbReference type="InterPro" id="IPR006085">
    <property type="entry name" value="XPG_DNA_repair_N"/>
</dbReference>
<dbReference type="GO" id="GO:0006281">
    <property type="term" value="P:DNA repair"/>
    <property type="evidence" value="ECO:0007669"/>
    <property type="project" value="UniProtKB-KW"/>
</dbReference>
<dbReference type="Pfam" id="PF00752">
    <property type="entry name" value="XPG_N"/>
    <property type="match status" value="1"/>
</dbReference>
<keyword evidence="6" id="KW-0378">Hydrolase</keyword>
<dbReference type="AlphaFoldDB" id="A0A9N9MMI5"/>
<dbReference type="Proteomes" id="UP001152799">
    <property type="component" value="Chromosome 4"/>
</dbReference>
<evidence type="ECO:0000256" key="4">
    <source>
        <dbReference type="ARBA" id="ARBA00022759"/>
    </source>
</evidence>
<evidence type="ECO:0000259" key="12">
    <source>
        <dbReference type="SMART" id="SM00485"/>
    </source>
</evidence>
<keyword evidence="5" id="KW-0227">DNA damage</keyword>
<dbReference type="SMART" id="SM00279">
    <property type="entry name" value="HhH2"/>
    <property type="match status" value="1"/>
</dbReference>
<evidence type="ECO:0000313" key="13">
    <source>
        <dbReference type="EMBL" id="CAG9767719.1"/>
    </source>
</evidence>
<dbReference type="InterPro" id="IPR029060">
    <property type="entry name" value="PIN-like_dom_sf"/>
</dbReference>
<dbReference type="GO" id="GO:0017108">
    <property type="term" value="F:5'-flap endonuclease activity"/>
    <property type="evidence" value="ECO:0007669"/>
    <property type="project" value="UniProtKB-ARBA"/>
</dbReference>
<dbReference type="InterPro" id="IPR006084">
    <property type="entry name" value="XPG/Rad2"/>
</dbReference>
<comment type="similarity">
    <text evidence="10">Belongs to the XPG/RAD2 endonuclease family. GEN subfamily.</text>
</comment>
<dbReference type="InterPro" id="IPR036279">
    <property type="entry name" value="5-3_exonuclease_C_sf"/>
</dbReference>
<dbReference type="GO" id="GO:0008821">
    <property type="term" value="F:crossover junction DNA endonuclease activity"/>
    <property type="evidence" value="ECO:0007669"/>
    <property type="project" value="UniProtKB-ARBA"/>
</dbReference>
<evidence type="ECO:0000256" key="1">
    <source>
        <dbReference type="ARBA" id="ARBA00001946"/>
    </source>
</evidence>
<dbReference type="PANTHER" id="PTHR11081:SF70">
    <property type="entry name" value="FLAP ENDONUCLEASE GEN HOMOLOG 1"/>
    <property type="match status" value="1"/>
</dbReference>
<proteinExistence type="inferred from homology"/>
<evidence type="ECO:0008006" key="15">
    <source>
        <dbReference type="Google" id="ProtNLM"/>
    </source>
</evidence>
<dbReference type="Gene3D" id="1.10.150.20">
    <property type="entry name" value="5' to 3' exonuclease, C-terminal subdomain"/>
    <property type="match status" value="1"/>
</dbReference>
<evidence type="ECO:0000256" key="6">
    <source>
        <dbReference type="ARBA" id="ARBA00022801"/>
    </source>
</evidence>
<dbReference type="SMART" id="SM00484">
    <property type="entry name" value="XPGI"/>
    <property type="match status" value="1"/>
</dbReference>
<organism evidence="13 14">
    <name type="scientific">Ceutorhynchus assimilis</name>
    <name type="common">cabbage seed weevil</name>
    <dbReference type="NCBI Taxonomy" id="467358"/>
    <lineage>
        <taxon>Eukaryota</taxon>
        <taxon>Metazoa</taxon>
        <taxon>Ecdysozoa</taxon>
        <taxon>Arthropoda</taxon>
        <taxon>Hexapoda</taxon>
        <taxon>Insecta</taxon>
        <taxon>Pterygota</taxon>
        <taxon>Neoptera</taxon>
        <taxon>Endopterygota</taxon>
        <taxon>Coleoptera</taxon>
        <taxon>Polyphaga</taxon>
        <taxon>Cucujiformia</taxon>
        <taxon>Curculionidae</taxon>
        <taxon>Ceutorhynchinae</taxon>
        <taxon>Ceutorhynchus</taxon>
    </lineage>
</organism>
<dbReference type="FunFam" id="1.10.150.20:FF:000030">
    <property type="entry name" value="Flap endonuclease GEN-like 1"/>
    <property type="match status" value="1"/>
</dbReference>
<reference evidence="13" key="1">
    <citation type="submission" date="2022-01" db="EMBL/GenBank/DDBJ databases">
        <authorList>
            <person name="King R."/>
        </authorList>
    </citation>
    <scope>NUCLEOTIDE SEQUENCE</scope>
</reference>
<dbReference type="CDD" id="cd09869">
    <property type="entry name" value="PIN_GEN1"/>
    <property type="match status" value="1"/>
</dbReference>
<dbReference type="PRINTS" id="PR00853">
    <property type="entry name" value="XPGRADSUPER"/>
</dbReference>
<keyword evidence="14" id="KW-1185">Reference proteome</keyword>
<dbReference type="SUPFAM" id="SSF88723">
    <property type="entry name" value="PIN domain-like"/>
    <property type="match status" value="1"/>
</dbReference>
<protein>
    <recommendedName>
        <fullName evidence="15">Flap endonuclease GEN</fullName>
    </recommendedName>
</protein>
<evidence type="ECO:0000256" key="9">
    <source>
        <dbReference type="ARBA" id="ARBA00023242"/>
    </source>
</evidence>
<dbReference type="Pfam" id="PF00867">
    <property type="entry name" value="XPG_I"/>
    <property type="match status" value="1"/>
</dbReference>
<evidence type="ECO:0000259" key="11">
    <source>
        <dbReference type="SMART" id="SM00484"/>
    </source>
</evidence>
<dbReference type="Gene3D" id="3.40.50.1010">
    <property type="entry name" value="5'-nuclease"/>
    <property type="match status" value="1"/>
</dbReference>
<dbReference type="SMART" id="SM00485">
    <property type="entry name" value="XPGN"/>
    <property type="match status" value="1"/>
</dbReference>
<dbReference type="InterPro" id="IPR006086">
    <property type="entry name" value="XPG-I_dom"/>
</dbReference>
<dbReference type="InterPro" id="IPR008918">
    <property type="entry name" value="HhH2"/>
</dbReference>
<name>A0A9N9MMI5_9CUCU</name>
<evidence type="ECO:0000256" key="10">
    <source>
        <dbReference type="ARBA" id="ARBA00038112"/>
    </source>
</evidence>
<evidence type="ECO:0000256" key="7">
    <source>
        <dbReference type="ARBA" id="ARBA00022842"/>
    </source>
</evidence>
<keyword evidence="2" id="KW-0540">Nuclease</keyword>
<dbReference type="GO" id="GO:0000400">
    <property type="term" value="F:four-way junction DNA binding"/>
    <property type="evidence" value="ECO:0007669"/>
    <property type="project" value="UniProtKB-ARBA"/>
</dbReference>
<keyword evidence="4" id="KW-0255">Endonuclease</keyword>
<dbReference type="OrthoDB" id="2959108at2759"/>